<feature type="compositionally biased region" description="Low complexity" evidence="1">
    <location>
        <begin position="99"/>
        <end position="120"/>
    </location>
</feature>
<comment type="caution">
    <text evidence="2">The sequence shown here is derived from an EMBL/GenBank/DDBJ whole genome shotgun (WGS) entry which is preliminary data.</text>
</comment>
<feature type="region of interest" description="Disordered" evidence="1">
    <location>
        <begin position="49"/>
        <end position="122"/>
    </location>
</feature>
<feature type="compositionally biased region" description="Low complexity" evidence="1">
    <location>
        <begin position="289"/>
        <end position="300"/>
    </location>
</feature>
<proteinExistence type="predicted"/>
<feature type="region of interest" description="Disordered" evidence="1">
    <location>
        <begin position="191"/>
        <end position="389"/>
    </location>
</feature>
<dbReference type="InterPro" id="IPR007175">
    <property type="entry name" value="Rpr2/Snm1/Rpp21"/>
</dbReference>
<dbReference type="GO" id="GO:0006396">
    <property type="term" value="P:RNA processing"/>
    <property type="evidence" value="ECO:0007669"/>
    <property type="project" value="InterPro"/>
</dbReference>
<feature type="compositionally biased region" description="Polar residues" evidence="1">
    <location>
        <begin position="275"/>
        <end position="284"/>
    </location>
</feature>
<organism evidence="2 3">
    <name type="scientific">Dissophora globulifera</name>
    <dbReference type="NCBI Taxonomy" id="979702"/>
    <lineage>
        <taxon>Eukaryota</taxon>
        <taxon>Fungi</taxon>
        <taxon>Fungi incertae sedis</taxon>
        <taxon>Mucoromycota</taxon>
        <taxon>Mortierellomycotina</taxon>
        <taxon>Mortierellomycetes</taxon>
        <taxon>Mortierellales</taxon>
        <taxon>Mortierellaceae</taxon>
        <taxon>Dissophora</taxon>
    </lineage>
</organism>
<feature type="compositionally biased region" description="Low complexity" evidence="1">
    <location>
        <begin position="325"/>
        <end position="337"/>
    </location>
</feature>
<feature type="compositionally biased region" description="Low complexity" evidence="1">
    <location>
        <begin position="234"/>
        <end position="268"/>
    </location>
</feature>
<dbReference type="Proteomes" id="UP000738325">
    <property type="component" value="Unassembled WGS sequence"/>
</dbReference>
<feature type="compositionally biased region" description="Basic and acidic residues" evidence="1">
    <location>
        <begin position="65"/>
        <end position="76"/>
    </location>
</feature>
<keyword evidence="3" id="KW-1185">Reference proteome</keyword>
<reference evidence="2" key="1">
    <citation type="journal article" date="2020" name="Fungal Divers.">
        <title>Resolving the Mortierellaceae phylogeny through synthesis of multi-gene phylogenetics and phylogenomics.</title>
        <authorList>
            <person name="Vandepol N."/>
            <person name="Liber J."/>
            <person name="Desiro A."/>
            <person name="Na H."/>
            <person name="Kennedy M."/>
            <person name="Barry K."/>
            <person name="Grigoriev I.V."/>
            <person name="Miller A.N."/>
            <person name="O'Donnell K."/>
            <person name="Stajich J.E."/>
            <person name="Bonito G."/>
        </authorList>
    </citation>
    <scope>NUCLEOTIDE SEQUENCE</scope>
    <source>
        <strain evidence="2">REB-010B</strain>
    </source>
</reference>
<dbReference type="OrthoDB" id="438080at2759"/>
<accession>A0A9P6RHW3</accession>
<feature type="compositionally biased region" description="Basic residues" evidence="1">
    <location>
        <begin position="53"/>
        <end position="64"/>
    </location>
</feature>
<protein>
    <submittedName>
        <fullName evidence="2">Uncharacterized protein</fullName>
    </submittedName>
</protein>
<feature type="compositionally biased region" description="Polar residues" evidence="1">
    <location>
        <begin position="79"/>
        <end position="97"/>
    </location>
</feature>
<dbReference type="Pfam" id="PF04032">
    <property type="entry name" value="Rpr2"/>
    <property type="match status" value="1"/>
</dbReference>
<evidence type="ECO:0000313" key="2">
    <source>
        <dbReference type="EMBL" id="KAG0319046.1"/>
    </source>
</evidence>
<sequence length="398" mass="41705">MSHFLEHAHSRDLRLHEDIQTKSCAACGSIFVPGINTKVRVVPVKETKLERERRKKATRRKEAKKLRQSDGNKDDLQAAQGQEAPSGTIASSDNSASGLAKTKPLLTNTTTSMTTEALSTRQPRNKKIIHITPYTELIQLQQQHQQHQQAQRRLGGPPDMSAIAARKKAAKRANQLLNHVVYSCQRCHRETELPGTKQAHLTSRVKEAKIARSAAASRRSKKAKKDQALALEDSGSSMLSSPSSSSSSALPTPSSASTSLSTPSRSVSVGPALGTTASGVIQESTLKRPGAAAPSPVAPATKRPKHATTLASSLPGSPAARYSAPNSTQSSPGPSSPQIAGQDGAKSSGGGSSNKKKKKGGLASLLANQKAKDPSSDPSGGAAGSSNDSVLANFLMGL</sequence>
<name>A0A9P6RHW3_9FUNG</name>
<gene>
    <name evidence="2" type="ORF">BGZ99_005338</name>
</gene>
<evidence type="ECO:0000256" key="1">
    <source>
        <dbReference type="SAM" id="MobiDB-lite"/>
    </source>
</evidence>
<feature type="compositionally biased region" description="Low complexity" evidence="1">
    <location>
        <begin position="376"/>
        <end position="389"/>
    </location>
</feature>
<dbReference type="AlphaFoldDB" id="A0A9P6RHW3"/>
<dbReference type="EMBL" id="JAAAIP010000341">
    <property type="protein sequence ID" value="KAG0319046.1"/>
    <property type="molecule type" value="Genomic_DNA"/>
</dbReference>
<evidence type="ECO:0000313" key="3">
    <source>
        <dbReference type="Proteomes" id="UP000738325"/>
    </source>
</evidence>